<dbReference type="Proteomes" id="UP000306236">
    <property type="component" value="Unassembled WGS sequence"/>
</dbReference>
<evidence type="ECO:0000313" key="2">
    <source>
        <dbReference type="Proteomes" id="UP000306236"/>
    </source>
</evidence>
<organism evidence="1 2">
    <name type="scientific">Lampropedia aestuarii</name>
    <dbReference type="NCBI Taxonomy" id="2562762"/>
    <lineage>
        <taxon>Bacteria</taxon>
        <taxon>Pseudomonadati</taxon>
        <taxon>Pseudomonadota</taxon>
        <taxon>Betaproteobacteria</taxon>
        <taxon>Burkholderiales</taxon>
        <taxon>Comamonadaceae</taxon>
        <taxon>Lampropedia</taxon>
    </lineage>
</organism>
<name>A0A4S5BJV9_9BURK</name>
<gene>
    <name evidence="1" type="ORF">E8K88_11605</name>
</gene>
<accession>A0A4S5BJV9</accession>
<comment type="caution">
    <text evidence="1">The sequence shown here is derived from an EMBL/GenBank/DDBJ whole genome shotgun (WGS) entry which is preliminary data.</text>
</comment>
<keyword evidence="2" id="KW-1185">Reference proteome</keyword>
<dbReference type="RefSeq" id="WP_136406836.1">
    <property type="nucleotide sequence ID" value="NZ_JARXRQ010000011.1"/>
</dbReference>
<proteinExistence type="predicted"/>
<protein>
    <submittedName>
        <fullName evidence="1">Uncharacterized protein</fullName>
    </submittedName>
</protein>
<sequence length="124" mass="13149">MHLNPSSIQPGAPSLFMGLVCGRQHIHLALVESSGRLRCTMAFPAGEMGRAAIRLLCGSVGRLAHVAISGRHSLELAEVLGSSLRWPITLMLPKSGSASELARWAARAVSPLETRSAALATLRE</sequence>
<dbReference type="AlphaFoldDB" id="A0A4S5BJV9"/>
<dbReference type="EMBL" id="SSWX01000014">
    <property type="protein sequence ID" value="THJ32620.1"/>
    <property type="molecule type" value="Genomic_DNA"/>
</dbReference>
<reference evidence="1 2" key="1">
    <citation type="submission" date="2019-04" db="EMBL/GenBank/DDBJ databases">
        <title>Lampropedia sp YIM MLB12 draf genome.</title>
        <authorList>
            <person name="Wang Y.-X."/>
        </authorList>
    </citation>
    <scope>NUCLEOTIDE SEQUENCE [LARGE SCALE GENOMIC DNA]</scope>
    <source>
        <strain evidence="1 2">YIM MLB12</strain>
    </source>
</reference>
<evidence type="ECO:0000313" key="1">
    <source>
        <dbReference type="EMBL" id="THJ32620.1"/>
    </source>
</evidence>